<dbReference type="InterPro" id="IPR016166">
    <property type="entry name" value="FAD-bd_PCMH"/>
</dbReference>
<dbReference type="InterPro" id="IPR006094">
    <property type="entry name" value="Oxid_FAD_bind_N"/>
</dbReference>
<dbReference type="AlphaFoldDB" id="A0A2Z3HD36"/>
<dbReference type="EMBL" id="CP025958">
    <property type="protein sequence ID" value="AWM39594.1"/>
    <property type="molecule type" value="Genomic_DNA"/>
</dbReference>
<dbReference type="RefSeq" id="WP_010034975.1">
    <property type="nucleotide sequence ID" value="NZ_CP025958.1"/>
</dbReference>
<evidence type="ECO:0000259" key="5">
    <source>
        <dbReference type="PROSITE" id="PS51387"/>
    </source>
</evidence>
<dbReference type="Proteomes" id="UP000245802">
    <property type="component" value="Chromosome"/>
</dbReference>
<dbReference type="PROSITE" id="PS51387">
    <property type="entry name" value="FAD_PCMH"/>
    <property type="match status" value="1"/>
</dbReference>
<dbReference type="InterPro" id="IPR016169">
    <property type="entry name" value="FAD-bd_PCMH_sub2"/>
</dbReference>
<dbReference type="OrthoDB" id="9767256at2"/>
<organism evidence="6 7">
    <name type="scientific">Gemmata obscuriglobus</name>
    <dbReference type="NCBI Taxonomy" id="114"/>
    <lineage>
        <taxon>Bacteria</taxon>
        <taxon>Pseudomonadati</taxon>
        <taxon>Planctomycetota</taxon>
        <taxon>Planctomycetia</taxon>
        <taxon>Gemmatales</taxon>
        <taxon>Gemmataceae</taxon>
        <taxon>Gemmata</taxon>
    </lineage>
</organism>
<accession>A0A2Z3HD36</accession>
<dbReference type="PANTHER" id="PTHR11748">
    <property type="entry name" value="D-LACTATE DEHYDROGENASE"/>
    <property type="match status" value="1"/>
</dbReference>
<name>A0A2Z3HD36_9BACT</name>
<keyword evidence="2" id="KW-0285">Flavoprotein</keyword>
<evidence type="ECO:0000256" key="2">
    <source>
        <dbReference type="ARBA" id="ARBA00022630"/>
    </source>
</evidence>
<keyword evidence="7" id="KW-1185">Reference proteome</keyword>
<keyword evidence="4" id="KW-0560">Oxidoreductase</keyword>
<feature type="domain" description="FAD-binding PCMH-type" evidence="5">
    <location>
        <begin position="7"/>
        <end position="187"/>
    </location>
</feature>
<keyword evidence="3" id="KW-0274">FAD</keyword>
<evidence type="ECO:0000256" key="4">
    <source>
        <dbReference type="ARBA" id="ARBA00023002"/>
    </source>
</evidence>
<evidence type="ECO:0000313" key="7">
    <source>
        <dbReference type="Proteomes" id="UP000245802"/>
    </source>
</evidence>
<dbReference type="Pfam" id="PF01565">
    <property type="entry name" value="FAD_binding_4"/>
    <property type="match status" value="1"/>
</dbReference>
<comment type="cofactor">
    <cofactor evidence="1">
        <name>FAD</name>
        <dbReference type="ChEBI" id="CHEBI:57692"/>
    </cofactor>
</comment>
<dbReference type="InterPro" id="IPR016164">
    <property type="entry name" value="FAD-linked_Oxase-like_C"/>
</dbReference>
<evidence type="ECO:0000256" key="3">
    <source>
        <dbReference type="ARBA" id="ARBA00022827"/>
    </source>
</evidence>
<protein>
    <submittedName>
        <fullName evidence="6">Dehydrogenase</fullName>
    </submittedName>
</protein>
<proteinExistence type="predicted"/>
<dbReference type="Pfam" id="PF02913">
    <property type="entry name" value="FAD-oxidase_C"/>
    <property type="match status" value="2"/>
</dbReference>
<sequence length="392" mass="41391">MADSIRIDEFDPLPVERPGTVAELGALVTRTRARKHGLYPVGGRTAIDFGRPPIKPGAACDTTALSGVIDYPARDMTITARAGTTFAALRAELAKEGQWLPIDVPSPERATLGGAVAVNASGPRRFGHGTLRDYVIGISFVTDDGVEVKAGGRVVKNVAGYDLMKLQIGALGTLGVVTQLTLKVKPKPEASAAVMFGCDTDSLAGVLDTIAASKTRPVAVELLNQTAWRTAGISATSSGPDAAWVFVVGFEEKGATVRWQAAALLNELKSAPIRHVTELPDTSALDALTALQGRQRSRFIAKLAVLPSKVAEAVARQPAGAAVHAHALSGVIWVHSDEAQPDGAVLHRCPPEQKKGLPIWGAVPPGWELMRHIKKTLDPDNVFNPGRLFGDV</sequence>
<evidence type="ECO:0000256" key="1">
    <source>
        <dbReference type="ARBA" id="ARBA00001974"/>
    </source>
</evidence>
<dbReference type="InterPro" id="IPR036318">
    <property type="entry name" value="FAD-bd_PCMH-like_sf"/>
</dbReference>
<dbReference type="InterPro" id="IPR004113">
    <property type="entry name" value="FAD-bd_oxidored_4_C"/>
</dbReference>
<dbReference type="GO" id="GO:0016491">
    <property type="term" value="F:oxidoreductase activity"/>
    <property type="evidence" value="ECO:0007669"/>
    <property type="project" value="UniProtKB-KW"/>
</dbReference>
<dbReference type="GO" id="GO:0071949">
    <property type="term" value="F:FAD binding"/>
    <property type="evidence" value="ECO:0007669"/>
    <property type="project" value="InterPro"/>
</dbReference>
<dbReference type="PANTHER" id="PTHR11748:SF103">
    <property type="entry name" value="GLYCOLATE OXIDASE SUBUNIT GLCE"/>
    <property type="match status" value="1"/>
</dbReference>
<evidence type="ECO:0000313" key="6">
    <source>
        <dbReference type="EMBL" id="AWM39594.1"/>
    </source>
</evidence>
<reference evidence="6 7" key="1">
    <citation type="submission" date="2018-01" db="EMBL/GenBank/DDBJ databases">
        <title>G. obscuriglobus.</title>
        <authorList>
            <person name="Franke J."/>
            <person name="Blomberg W."/>
            <person name="Selmecki A."/>
        </authorList>
    </citation>
    <scope>NUCLEOTIDE SEQUENCE [LARGE SCALE GENOMIC DNA]</scope>
    <source>
        <strain evidence="6 7">DSM 5831</strain>
    </source>
</reference>
<dbReference type="Gene3D" id="3.30.465.10">
    <property type="match status" value="1"/>
</dbReference>
<dbReference type="SUPFAM" id="SSF55103">
    <property type="entry name" value="FAD-linked oxidases, C-terminal domain"/>
    <property type="match status" value="1"/>
</dbReference>
<dbReference type="SUPFAM" id="SSF56176">
    <property type="entry name" value="FAD-binding/transporter-associated domain-like"/>
    <property type="match status" value="1"/>
</dbReference>
<dbReference type="Gene3D" id="1.10.45.10">
    <property type="entry name" value="Vanillyl-alcohol Oxidase, Chain A, domain 4"/>
    <property type="match status" value="1"/>
</dbReference>
<dbReference type="KEGG" id="gog:C1280_23085"/>
<gene>
    <name evidence="6" type="ORF">C1280_23085</name>
</gene>
<dbReference type="InterPro" id="IPR016171">
    <property type="entry name" value="Vanillyl_alc_oxidase_C-sub2"/>
</dbReference>